<proteinExistence type="predicted"/>
<feature type="repeat" description="ANK" evidence="3">
    <location>
        <begin position="144"/>
        <end position="176"/>
    </location>
</feature>
<evidence type="ECO:0000313" key="4">
    <source>
        <dbReference type="Proteomes" id="UP000694888"/>
    </source>
</evidence>
<dbReference type="PRINTS" id="PR01415">
    <property type="entry name" value="ANKYRIN"/>
</dbReference>
<sequence>MTSLDDDLDKDLRLQLHNSLLEGDLVALEYVLDQGNAAELAINSCKSPLQVAVELDNVDALRILLKAGALSDGRTSCLGVTPMANAAKENKLEILRTLIQAEVSVNTPNVNGATPLHGAAQFGNVEVATELIKAGAKVNVQECNGFTPLMIAVNKSCVPMAEALLDGGALVDLTNRNCQSALMMCVRKNQAEMARLLLKRGANVDLQDYDGQTVLWKVVVGGSMEMLDVLLEFGANVDLCDSEGVTPVMRTALEEEVDSLKRVIQAGADVDAVCEAGETALLKVMEIWRQDKEFPLEIIHTLLEAGANPNIVPDDRLSPLHIAVERNDQLAEMLLSCGALNIKRYYSLRGFAVKLVCPLYLALWYLRDNIADLMLRIGCYNLSCMSYVWNDMDLKARLEEKKQNACLSIVERTWKSPPLLFESARKVVSRKIGYGAKRKEKVDGLPLPEKLKQNLLLG</sequence>
<evidence type="ECO:0000256" key="1">
    <source>
        <dbReference type="ARBA" id="ARBA00022737"/>
    </source>
</evidence>
<dbReference type="SUPFAM" id="SSF48403">
    <property type="entry name" value="Ankyrin repeat"/>
    <property type="match status" value="1"/>
</dbReference>
<dbReference type="Pfam" id="PF00023">
    <property type="entry name" value="Ank"/>
    <property type="match status" value="2"/>
</dbReference>
<feature type="repeat" description="ANK" evidence="3">
    <location>
        <begin position="111"/>
        <end position="143"/>
    </location>
</feature>
<evidence type="ECO:0000256" key="2">
    <source>
        <dbReference type="ARBA" id="ARBA00023043"/>
    </source>
</evidence>
<feature type="repeat" description="ANK" evidence="3">
    <location>
        <begin position="177"/>
        <end position="209"/>
    </location>
</feature>
<gene>
    <name evidence="5" type="primary">LOC101851828</name>
</gene>
<dbReference type="RefSeq" id="XP_005107450.2">
    <property type="nucleotide sequence ID" value="XM_005107393.3"/>
</dbReference>
<accession>A0ABM0K2T4</accession>
<keyword evidence="2 3" id="KW-0040">ANK repeat</keyword>
<dbReference type="PANTHER" id="PTHR24193">
    <property type="entry name" value="ANKYRIN REPEAT PROTEIN"/>
    <property type="match status" value="1"/>
</dbReference>
<organism evidence="4 5">
    <name type="scientific">Aplysia californica</name>
    <name type="common">California sea hare</name>
    <dbReference type="NCBI Taxonomy" id="6500"/>
    <lineage>
        <taxon>Eukaryota</taxon>
        <taxon>Metazoa</taxon>
        <taxon>Spiralia</taxon>
        <taxon>Lophotrochozoa</taxon>
        <taxon>Mollusca</taxon>
        <taxon>Gastropoda</taxon>
        <taxon>Heterobranchia</taxon>
        <taxon>Euthyneura</taxon>
        <taxon>Tectipleura</taxon>
        <taxon>Aplysiida</taxon>
        <taxon>Aplysioidea</taxon>
        <taxon>Aplysiidae</taxon>
        <taxon>Aplysia</taxon>
    </lineage>
</organism>
<evidence type="ECO:0000313" key="5">
    <source>
        <dbReference type="RefSeq" id="XP_005107450.2"/>
    </source>
</evidence>
<feature type="repeat" description="ANK" evidence="3">
    <location>
        <begin position="78"/>
        <end position="110"/>
    </location>
</feature>
<feature type="repeat" description="ANK" evidence="3">
    <location>
        <begin position="210"/>
        <end position="242"/>
    </location>
</feature>
<dbReference type="Gene3D" id="1.25.40.20">
    <property type="entry name" value="Ankyrin repeat-containing domain"/>
    <property type="match status" value="3"/>
</dbReference>
<dbReference type="InterPro" id="IPR002110">
    <property type="entry name" value="Ankyrin_rpt"/>
</dbReference>
<evidence type="ECO:0000256" key="3">
    <source>
        <dbReference type="PROSITE-ProRule" id="PRU00023"/>
    </source>
</evidence>
<protein>
    <submittedName>
        <fullName evidence="5">Ankyrin repeat domain-containing protein 29</fullName>
    </submittedName>
</protein>
<keyword evidence="4" id="KW-1185">Reference proteome</keyword>
<reference evidence="5" key="1">
    <citation type="submission" date="2025-08" db="UniProtKB">
        <authorList>
            <consortium name="RefSeq"/>
        </authorList>
    </citation>
    <scope>IDENTIFICATION</scope>
</reference>
<dbReference type="PROSITE" id="PS50297">
    <property type="entry name" value="ANK_REP_REGION"/>
    <property type="match status" value="4"/>
</dbReference>
<dbReference type="PANTHER" id="PTHR24193:SF121">
    <property type="entry name" value="ADA2A-CONTAINING COMPLEX COMPONENT 3, ISOFORM D"/>
    <property type="match status" value="1"/>
</dbReference>
<dbReference type="Pfam" id="PF12796">
    <property type="entry name" value="Ank_2"/>
    <property type="match status" value="1"/>
</dbReference>
<dbReference type="Proteomes" id="UP000694888">
    <property type="component" value="Unplaced"/>
</dbReference>
<dbReference type="SMART" id="SM00248">
    <property type="entry name" value="ANK"/>
    <property type="match status" value="11"/>
</dbReference>
<dbReference type="InterPro" id="IPR050663">
    <property type="entry name" value="Ankyrin-SOCS_Box"/>
</dbReference>
<feature type="repeat" description="ANK" evidence="3">
    <location>
        <begin position="243"/>
        <end position="275"/>
    </location>
</feature>
<dbReference type="InterPro" id="IPR036770">
    <property type="entry name" value="Ankyrin_rpt-contain_sf"/>
</dbReference>
<keyword evidence="1" id="KW-0677">Repeat</keyword>
<name>A0ABM0K2T4_APLCA</name>
<dbReference type="PROSITE" id="PS50088">
    <property type="entry name" value="ANK_REPEAT"/>
    <property type="match status" value="6"/>
</dbReference>
<dbReference type="GeneID" id="101851828"/>